<dbReference type="GO" id="GO:0005524">
    <property type="term" value="F:ATP binding"/>
    <property type="evidence" value="ECO:0007669"/>
    <property type="project" value="UniProtKB-KW"/>
</dbReference>
<proteinExistence type="inferred from homology"/>
<dbReference type="Pfam" id="PF00004">
    <property type="entry name" value="AAA"/>
    <property type="match status" value="2"/>
</dbReference>
<keyword evidence="3 5" id="KW-0067">ATP-binding</keyword>
<dbReference type="InterPro" id="IPR050221">
    <property type="entry name" value="26S_Proteasome_ATPase"/>
</dbReference>
<evidence type="ECO:0000256" key="3">
    <source>
        <dbReference type="ARBA" id="ARBA00022840"/>
    </source>
</evidence>
<dbReference type="InterPro" id="IPR003593">
    <property type="entry name" value="AAA+_ATPase"/>
</dbReference>
<reference evidence="5" key="1">
    <citation type="submission" date="2020-10" db="EMBL/GenBank/DDBJ databases">
        <authorList>
            <person name="Gilroy R."/>
        </authorList>
    </citation>
    <scope>NUCLEOTIDE SEQUENCE</scope>
    <source>
        <strain evidence="5">10192</strain>
    </source>
</reference>
<comment type="caution">
    <text evidence="5">The sequence shown here is derived from an EMBL/GenBank/DDBJ whole genome shotgun (WGS) entry which is preliminary data.</text>
</comment>
<feature type="domain" description="AAA+ ATPase" evidence="4">
    <location>
        <begin position="251"/>
        <end position="380"/>
    </location>
</feature>
<accession>A0A9D9GZ71</accession>
<evidence type="ECO:0000256" key="2">
    <source>
        <dbReference type="ARBA" id="ARBA00022741"/>
    </source>
</evidence>
<evidence type="ECO:0000313" key="6">
    <source>
        <dbReference type="Proteomes" id="UP000823632"/>
    </source>
</evidence>
<dbReference type="EMBL" id="JADIND010000081">
    <property type="protein sequence ID" value="MBO8430491.1"/>
    <property type="molecule type" value="Genomic_DNA"/>
</dbReference>
<feature type="domain" description="AAA+ ATPase" evidence="4">
    <location>
        <begin position="486"/>
        <end position="615"/>
    </location>
</feature>
<dbReference type="SMART" id="SM00382">
    <property type="entry name" value="AAA"/>
    <property type="match status" value="2"/>
</dbReference>
<protein>
    <submittedName>
        <fullName evidence="5">ATP-binding protein</fullName>
    </submittedName>
</protein>
<reference evidence="5" key="2">
    <citation type="journal article" date="2021" name="PeerJ">
        <title>Extensive microbial diversity within the chicken gut microbiome revealed by metagenomics and culture.</title>
        <authorList>
            <person name="Gilroy R."/>
            <person name="Ravi A."/>
            <person name="Getino M."/>
            <person name="Pursley I."/>
            <person name="Horton D.L."/>
            <person name="Alikhan N.F."/>
            <person name="Baker D."/>
            <person name="Gharbi K."/>
            <person name="Hall N."/>
            <person name="Watson M."/>
            <person name="Adriaenssens E.M."/>
            <person name="Foster-Nyarko E."/>
            <person name="Jarju S."/>
            <person name="Secka A."/>
            <person name="Antonio M."/>
            <person name="Oren A."/>
            <person name="Chaudhuri R.R."/>
            <person name="La Ragione R."/>
            <person name="Hildebrand F."/>
            <person name="Pallen M.J."/>
        </authorList>
    </citation>
    <scope>NUCLEOTIDE SEQUENCE</scope>
    <source>
        <strain evidence="5">10192</strain>
    </source>
</reference>
<dbReference type="InterPro" id="IPR027417">
    <property type="entry name" value="P-loop_NTPase"/>
</dbReference>
<sequence length="684" mass="79093">MVNKLIENYDKLNDKLKGRSKCSAFECAVLCRYLIKLIDNLDIDKSEFSFFYRDLISMLDLPRRKCPKYHEHLGYNEELSFKSTLKQILVTKLKSLKYKKSSLKNKIEFVSNLYNLDSIEQEIVSFYIFKVINRCVNELHTYFAGFLYEEFEIFGIQMLDLKSWEVARLKKQLFNKGILIKTSFNNDKIALNNKILEVFLNSEIKTQTQIKNILLGKNQKSELCWRDFEHLAKERDVALNILTSAIKNHAKGINILLYGSVGTGKTQFAKLIANKAKCDMYSVSAKFMDKEASRKDRLSDLSSKQTILSKTNNSCILFDEAEDVMNRGFTEFGSASKAYLNTLIEETPIPIFWTTNNIYDVDPAFLRRMTYTVEFEKLTDDIRLNIWKRVIRKNKFKIDSKKLVELNKNYEIPPSLITNAVKTTKLINGNQDDFEVFVENVAKVVTKKKNVKKKKEFEMKEYNDNLVNTDLNIKDLTTKIKSCGKVNFSLCLYGEPGTGKSLYARYLAKELGVEVIMKRASDLMSKYVGETEQNIADAFAQAKSKKAMLIFDEADSFLQNRNNAVRNWEVSQVNEMLTWMESHEYPFVCTTNLLDTLDEASLRRFTFKIKFDFMTKEQVNTAFEHFFGIKNADVCIKGLTAGDFATVKKKATFLCITDLGELYKMLEDEVKVKKSKELQNSVGF</sequence>
<dbReference type="GO" id="GO:0016887">
    <property type="term" value="F:ATP hydrolysis activity"/>
    <property type="evidence" value="ECO:0007669"/>
    <property type="project" value="InterPro"/>
</dbReference>
<gene>
    <name evidence="5" type="ORF">IAC76_03820</name>
</gene>
<keyword evidence="2" id="KW-0547">Nucleotide-binding</keyword>
<dbReference type="CDD" id="cd19481">
    <property type="entry name" value="RecA-like_protease"/>
    <property type="match status" value="1"/>
</dbReference>
<organism evidence="5 6">
    <name type="scientific">Candidatus Scatousia excrementipullorum</name>
    <dbReference type="NCBI Taxonomy" id="2840936"/>
    <lineage>
        <taxon>Bacteria</taxon>
        <taxon>Candidatus Scatousia</taxon>
    </lineage>
</organism>
<evidence type="ECO:0000313" key="5">
    <source>
        <dbReference type="EMBL" id="MBO8430491.1"/>
    </source>
</evidence>
<name>A0A9D9GZ71_9BACT</name>
<dbReference type="Gene3D" id="3.40.50.300">
    <property type="entry name" value="P-loop containing nucleotide triphosphate hydrolases"/>
    <property type="match status" value="2"/>
</dbReference>
<comment type="similarity">
    <text evidence="1">Belongs to the AAA ATPase family.</text>
</comment>
<evidence type="ECO:0000259" key="4">
    <source>
        <dbReference type="SMART" id="SM00382"/>
    </source>
</evidence>
<evidence type="ECO:0000256" key="1">
    <source>
        <dbReference type="ARBA" id="ARBA00006914"/>
    </source>
</evidence>
<dbReference type="InterPro" id="IPR003959">
    <property type="entry name" value="ATPase_AAA_core"/>
</dbReference>
<dbReference type="Proteomes" id="UP000823632">
    <property type="component" value="Unassembled WGS sequence"/>
</dbReference>
<dbReference type="SUPFAM" id="SSF52540">
    <property type="entry name" value="P-loop containing nucleoside triphosphate hydrolases"/>
    <property type="match status" value="2"/>
</dbReference>
<dbReference type="PANTHER" id="PTHR23073">
    <property type="entry name" value="26S PROTEASOME REGULATORY SUBUNIT"/>
    <property type="match status" value="1"/>
</dbReference>
<dbReference type="AlphaFoldDB" id="A0A9D9GZ71"/>